<evidence type="ECO:0000259" key="1">
    <source>
        <dbReference type="Pfam" id="PF00583"/>
    </source>
</evidence>
<dbReference type="Pfam" id="PF00583">
    <property type="entry name" value="Acetyltransf_1"/>
    <property type="match status" value="1"/>
</dbReference>
<protein>
    <recommendedName>
        <fullName evidence="1">N-acetyltransferase domain-containing protein</fullName>
    </recommendedName>
</protein>
<evidence type="ECO:0000313" key="2">
    <source>
        <dbReference type="EMBL" id="SVD56349.1"/>
    </source>
</evidence>
<dbReference type="SUPFAM" id="SSF55729">
    <property type="entry name" value="Acyl-CoA N-acyltransferases (Nat)"/>
    <property type="match status" value="1"/>
</dbReference>
<dbReference type="GO" id="GO:0016747">
    <property type="term" value="F:acyltransferase activity, transferring groups other than amino-acyl groups"/>
    <property type="evidence" value="ECO:0007669"/>
    <property type="project" value="InterPro"/>
</dbReference>
<organism evidence="2">
    <name type="scientific">marine metagenome</name>
    <dbReference type="NCBI Taxonomy" id="408172"/>
    <lineage>
        <taxon>unclassified sequences</taxon>
        <taxon>metagenomes</taxon>
        <taxon>ecological metagenomes</taxon>
    </lineage>
</organism>
<feature type="domain" description="N-acetyltransferase" evidence="1">
    <location>
        <begin position="23"/>
        <end position="136"/>
    </location>
</feature>
<dbReference type="InterPro" id="IPR016181">
    <property type="entry name" value="Acyl_CoA_acyltransferase"/>
</dbReference>
<dbReference type="InterPro" id="IPR000182">
    <property type="entry name" value="GNAT_dom"/>
</dbReference>
<reference evidence="2" key="1">
    <citation type="submission" date="2018-05" db="EMBL/GenBank/DDBJ databases">
        <authorList>
            <person name="Lanie J.A."/>
            <person name="Ng W.-L."/>
            <person name="Kazmierczak K.M."/>
            <person name="Andrzejewski T.M."/>
            <person name="Davidsen T.M."/>
            <person name="Wayne K.J."/>
            <person name="Tettelin H."/>
            <person name="Glass J.I."/>
            <person name="Rusch D."/>
            <person name="Podicherti R."/>
            <person name="Tsui H.-C.T."/>
            <person name="Winkler M.E."/>
        </authorList>
    </citation>
    <scope>NUCLEOTIDE SEQUENCE</scope>
</reference>
<dbReference type="Gene3D" id="3.40.630.30">
    <property type="match status" value="1"/>
</dbReference>
<gene>
    <name evidence="2" type="ORF">METZ01_LOCUS409203</name>
</gene>
<dbReference type="CDD" id="cd04301">
    <property type="entry name" value="NAT_SF"/>
    <property type="match status" value="1"/>
</dbReference>
<sequence>MTERGKVNVDDISLRSETPDDFAAIREILNLAFPEEEVAALVTHLRQTRGYDPELSLVSELHGTITGFVMFTPAFIESNGGTVPVMILAPLAVHPNWQKQGIGSLLTLHGLEQCRRLGNRIVIVIGHSNYYPKFGFVQAGLLGISIAQGKLEESKMVLGLVPGALDGVTGTVRLPTILDEA</sequence>
<accession>A0A382WCE7</accession>
<dbReference type="AlphaFoldDB" id="A0A382WCE7"/>
<dbReference type="EMBL" id="UINC01158682">
    <property type="protein sequence ID" value="SVD56349.1"/>
    <property type="molecule type" value="Genomic_DNA"/>
</dbReference>
<proteinExistence type="predicted"/>
<name>A0A382WCE7_9ZZZZ</name>